<sequence length="233" mass="25825">MRYQFTKENMWTAGGFVRESFAADLPRFQAVAKKEFDNEFLTTFDAARAKIKGATGAALRTGAGSQVTARLYASMDKVKPLLDLLEIRLGLVDAKALTVKVKDFGLKGLRDRINARDAEGVSKRLGTLATAIADNQDVLEDKGYEAQELVDLKKLTEEIDDDNLLQNTGENTSIETTEVEDGDYEAFDALLAKVMRTGRLLFKKQKTKRQQYEARAVTKRVVAGEKPKNDPGA</sequence>
<dbReference type="RefSeq" id="WP_305007753.1">
    <property type="nucleotide sequence ID" value="NZ_JAUQSY010000011.1"/>
</dbReference>
<name>A0ABT9BDP7_9BACT</name>
<protein>
    <submittedName>
        <fullName evidence="1">Uncharacterized protein</fullName>
    </submittedName>
</protein>
<accession>A0ABT9BDP7</accession>
<proteinExistence type="predicted"/>
<evidence type="ECO:0000313" key="1">
    <source>
        <dbReference type="EMBL" id="MDO7876391.1"/>
    </source>
</evidence>
<comment type="caution">
    <text evidence="1">The sequence shown here is derived from an EMBL/GenBank/DDBJ whole genome shotgun (WGS) entry which is preliminary data.</text>
</comment>
<dbReference type="EMBL" id="JAUQSY010000011">
    <property type="protein sequence ID" value="MDO7876391.1"/>
    <property type="molecule type" value="Genomic_DNA"/>
</dbReference>
<evidence type="ECO:0000313" key="2">
    <source>
        <dbReference type="Proteomes" id="UP001176429"/>
    </source>
</evidence>
<reference evidence="1" key="1">
    <citation type="submission" date="2023-07" db="EMBL/GenBank/DDBJ databases">
        <authorList>
            <person name="Kim M.K."/>
        </authorList>
    </citation>
    <scope>NUCLEOTIDE SEQUENCE</scope>
    <source>
        <strain evidence="1">ASUV-10-1</strain>
    </source>
</reference>
<keyword evidence="2" id="KW-1185">Reference proteome</keyword>
<dbReference type="Proteomes" id="UP001176429">
    <property type="component" value="Unassembled WGS sequence"/>
</dbReference>
<gene>
    <name evidence="1" type="ORF">Q5H93_16725</name>
</gene>
<organism evidence="1 2">
    <name type="scientific">Hymenobacter aranciens</name>
    <dbReference type="NCBI Taxonomy" id="3063996"/>
    <lineage>
        <taxon>Bacteria</taxon>
        <taxon>Pseudomonadati</taxon>
        <taxon>Bacteroidota</taxon>
        <taxon>Cytophagia</taxon>
        <taxon>Cytophagales</taxon>
        <taxon>Hymenobacteraceae</taxon>
        <taxon>Hymenobacter</taxon>
    </lineage>
</organism>